<dbReference type="SUPFAM" id="SSF53098">
    <property type="entry name" value="Ribonuclease H-like"/>
    <property type="match status" value="1"/>
</dbReference>
<dbReference type="InterPro" id="IPR011320">
    <property type="entry name" value="RNase_H1_N"/>
</dbReference>
<evidence type="ECO:0000256" key="4">
    <source>
        <dbReference type="ARBA" id="ARBA00005300"/>
    </source>
</evidence>
<dbReference type="InterPro" id="IPR050092">
    <property type="entry name" value="RNase_H"/>
</dbReference>
<keyword evidence="7" id="KW-0540">Nuclease</keyword>
<keyword evidence="11" id="KW-0460">Magnesium</keyword>
<protein>
    <recommendedName>
        <fullName evidence="6">Ribonuclease H</fullName>
        <ecNumber evidence="5">3.1.26.4</ecNumber>
    </recommendedName>
</protein>
<dbReference type="InterPro" id="IPR036397">
    <property type="entry name" value="RNaseH_sf"/>
</dbReference>
<comment type="similarity">
    <text evidence="4">Belongs to the RNase H family.</text>
</comment>
<evidence type="ECO:0000256" key="7">
    <source>
        <dbReference type="ARBA" id="ARBA00022722"/>
    </source>
</evidence>
<comment type="caution">
    <text evidence="14">The sequence shown here is derived from an EMBL/GenBank/DDBJ whole genome shotgun (WGS) entry which is preliminary data.</text>
</comment>
<evidence type="ECO:0000256" key="3">
    <source>
        <dbReference type="ARBA" id="ARBA00004065"/>
    </source>
</evidence>
<evidence type="ECO:0000256" key="9">
    <source>
        <dbReference type="ARBA" id="ARBA00022759"/>
    </source>
</evidence>
<name>A0A9P4JVT6_9PLEO</name>
<dbReference type="InterPro" id="IPR012337">
    <property type="entry name" value="RNaseH-like_sf"/>
</dbReference>
<evidence type="ECO:0000256" key="8">
    <source>
        <dbReference type="ARBA" id="ARBA00022723"/>
    </source>
</evidence>
<dbReference type="Proteomes" id="UP000799536">
    <property type="component" value="Unassembled WGS sequence"/>
</dbReference>
<dbReference type="PROSITE" id="PS50879">
    <property type="entry name" value="RNASE_H_1"/>
    <property type="match status" value="1"/>
</dbReference>
<evidence type="ECO:0000256" key="2">
    <source>
        <dbReference type="ARBA" id="ARBA00001946"/>
    </source>
</evidence>
<dbReference type="GO" id="GO:0003676">
    <property type="term" value="F:nucleic acid binding"/>
    <property type="evidence" value="ECO:0007669"/>
    <property type="project" value="InterPro"/>
</dbReference>
<dbReference type="CDD" id="cd09280">
    <property type="entry name" value="RNase_HI_eukaryote_like"/>
    <property type="match status" value="1"/>
</dbReference>
<dbReference type="SUPFAM" id="SSF55658">
    <property type="entry name" value="L9 N-domain-like"/>
    <property type="match status" value="2"/>
</dbReference>
<keyword evidence="10" id="KW-0378">Hydrolase</keyword>
<sequence>MDDAKSVSTMSSSGTKRKRMSPGFYAVKAGKTPGVYYSWSDVLEQITGYKNAVHKKFNTLSEAEAFLNDDPNSGKGSTQKYYAVQSGRVPGVYTDWPSAQAQITGWKGVKHKRFDTRAEAEAFVAAGKGIAPMTGNSTNVKDNDLESEASLSDARKGCKVSDSVSKKQKKNDGSAVLILGDDLDKDVEPGTGLLPPDAEDGFDDRIILNPVDGTIEYKTEHQMNATKLQPTGEIKGPIIIYTDGSSRGNGKVGAVAGVGVYFGAGDDRNVSERLQGPRQTNQRAELTAIQRAVDIAPIDVDIEIYSDSKYGISCVTEWFKNWRRNGWKTASGKTVDNRDIIEPILERIDMRKLAKANTKFVWVRGHANDPGNEAADKLAVAGAQRSMGSVPAVDGEI</sequence>
<evidence type="ECO:0000256" key="1">
    <source>
        <dbReference type="ARBA" id="ARBA00000077"/>
    </source>
</evidence>
<comment type="function">
    <text evidence="3">Endonuclease that specifically degrades the RNA of RNA-DNA hybrids.</text>
</comment>
<organism evidence="14 15">
    <name type="scientific">Delitschia confertaspora ATCC 74209</name>
    <dbReference type="NCBI Taxonomy" id="1513339"/>
    <lineage>
        <taxon>Eukaryota</taxon>
        <taxon>Fungi</taxon>
        <taxon>Dikarya</taxon>
        <taxon>Ascomycota</taxon>
        <taxon>Pezizomycotina</taxon>
        <taxon>Dothideomycetes</taxon>
        <taxon>Pleosporomycetidae</taxon>
        <taxon>Pleosporales</taxon>
        <taxon>Delitschiaceae</taxon>
        <taxon>Delitschia</taxon>
    </lineage>
</organism>
<evidence type="ECO:0000313" key="15">
    <source>
        <dbReference type="Proteomes" id="UP000799536"/>
    </source>
</evidence>
<dbReference type="GO" id="GO:0043137">
    <property type="term" value="P:DNA replication, removal of RNA primer"/>
    <property type="evidence" value="ECO:0007669"/>
    <property type="project" value="TreeGrafter"/>
</dbReference>
<dbReference type="EC" id="3.1.26.4" evidence="5"/>
<dbReference type="InterPro" id="IPR009027">
    <property type="entry name" value="Ribosomal_bL9/RNase_H1_N"/>
</dbReference>
<feature type="region of interest" description="Disordered" evidence="12">
    <location>
        <begin position="135"/>
        <end position="166"/>
    </location>
</feature>
<comment type="cofactor">
    <cofactor evidence="2">
        <name>Mg(2+)</name>
        <dbReference type="ChEBI" id="CHEBI:18420"/>
    </cofactor>
</comment>
<dbReference type="Pfam" id="PF00075">
    <property type="entry name" value="RNase_H"/>
    <property type="match status" value="1"/>
</dbReference>
<keyword evidence="9" id="KW-0255">Endonuclease</keyword>
<evidence type="ECO:0000256" key="12">
    <source>
        <dbReference type="SAM" id="MobiDB-lite"/>
    </source>
</evidence>
<dbReference type="PANTHER" id="PTHR10642:SF26">
    <property type="entry name" value="RIBONUCLEASE H1"/>
    <property type="match status" value="1"/>
</dbReference>
<evidence type="ECO:0000256" key="5">
    <source>
        <dbReference type="ARBA" id="ARBA00012180"/>
    </source>
</evidence>
<evidence type="ECO:0000259" key="13">
    <source>
        <dbReference type="PROSITE" id="PS50879"/>
    </source>
</evidence>
<dbReference type="AlphaFoldDB" id="A0A9P4JVT6"/>
<comment type="catalytic activity">
    <reaction evidence="1">
        <text>Endonucleolytic cleavage to 5'-phosphomonoester.</text>
        <dbReference type="EC" id="3.1.26.4"/>
    </reaction>
</comment>
<reference evidence="14" key="1">
    <citation type="journal article" date="2020" name="Stud. Mycol.">
        <title>101 Dothideomycetes genomes: a test case for predicting lifestyles and emergence of pathogens.</title>
        <authorList>
            <person name="Haridas S."/>
            <person name="Albert R."/>
            <person name="Binder M."/>
            <person name="Bloem J."/>
            <person name="Labutti K."/>
            <person name="Salamov A."/>
            <person name="Andreopoulos B."/>
            <person name="Baker S."/>
            <person name="Barry K."/>
            <person name="Bills G."/>
            <person name="Bluhm B."/>
            <person name="Cannon C."/>
            <person name="Castanera R."/>
            <person name="Culley D."/>
            <person name="Daum C."/>
            <person name="Ezra D."/>
            <person name="Gonzalez J."/>
            <person name="Henrissat B."/>
            <person name="Kuo A."/>
            <person name="Liang C."/>
            <person name="Lipzen A."/>
            <person name="Lutzoni F."/>
            <person name="Magnuson J."/>
            <person name="Mondo S."/>
            <person name="Nolan M."/>
            <person name="Ohm R."/>
            <person name="Pangilinan J."/>
            <person name="Park H.-J."/>
            <person name="Ramirez L."/>
            <person name="Alfaro M."/>
            <person name="Sun H."/>
            <person name="Tritt A."/>
            <person name="Yoshinaga Y."/>
            <person name="Zwiers L.-H."/>
            <person name="Turgeon B."/>
            <person name="Goodwin S."/>
            <person name="Spatafora J."/>
            <person name="Crous P."/>
            <person name="Grigoriev I."/>
        </authorList>
    </citation>
    <scope>NUCLEOTIDE SEQUENCE</scope>
    <source>
        <strain evidence="14">ATCC 74209</strain>
    </source>
</reference>
<evidence type="ECO:0000256" key="11">
    <source>
        <dbReference type="ARBA" id="ARBA00022842"/>
    </source>
</evidence>
<dbReference type="OrthoDB" id="407198at2759"/>
<dbReference type="GO" id="GO:0046872">
    <property type="term" value="F:metal ion binding"/>
    <property type="evidence" value="ECO:0007669"/>
    <property type="project" value="UniProtKB-KW"/>
</dbReference>
<dbReference type="FunFam" id="3.30.420.10:FF:000090">
    <property type="entry name" value="Ribonuclease H"/>
    <property type="match status" value="1"/>
</dbReference>
<evidence type="ECO:0000256" key="10">
    <source>
        <dbReference type="ARBA" id="ARBA00022801"/>
    </source>
</evidence>
<dbReference type="FunFam" id="3.40.970.10:FF:000002">
    <property type="entry name" value="Ribonuclease H"/>
    <property type="match status" value="1"/>
</dbReference>
<keyword evidence="15" id="KW-1185">Reference proteome</keyword>
<proteinExistence type="inferred from homology"/>
<feature type="domain" description="RNase H type-1" evidence="13">
    <location>
        <begin position="234"/>
        <end position="384"/>
    </location>
</feature>
<accession>A0A9P4JVT6</accession>
<gene>
    <name evidence="14" type="ORF">GQ43DRAFT_364741</name>
</gene>
<keyword evidence="8" id="KW-0479">Metal-binding</keyword>
<dbReference type="PANTHER" id="PTHR10642">
    <property type="entry name" value="RIBONUCLEASE H1"/>
    <property type="match status" value="1"/>
</dbReference>
<dbReference type="Gene3D" id="3.30.420.10">
    <property type="entry name" value="Ribonuclease H-like superfamily/Ribonuclease H"/>
    <property type="match status" value="1"/>
</dbReference>
<dbReference type="InterPro" id="IPR037056">
    <property type="entry name" value="RNase_H1_N_sf"/>
</dbReference>
<dbReference type="FunFam" id="3.40.970.10:FF:000001">
    <property type="entry name" value="Ribonuclease H1"/>
    <property type="match status" value="1"/>
</dbReference>
<dbReference type="Gene3D" id="3.40.970.10">
    <property type="entry name" value="Ribonuclease H1, N-terminal domain"/>
    <property type="match status" value="2"/>
</dbReference>
<evidence type="ECO:0000256" key="6">
    <source>
        <dbReference type="ARBA" id="ARBA00017721"/>
    </source>
</evidence>
<dbReference type="Pfam" id="PF01693">
    <property type="entry name" value="Cauli_VI"/>
    <property type="match status" value="2"/>
</dbReference>
<dbReference type="GO" id="GO:0004523">
    <property type="term" value="F:RNA-DNA hybrid ribonuclease activity"/>
    <property type="evidence" value="ECO:0007669"/>
    <property type="project" value="UniProtKB-EC"/>
</dbReference>
<dbReference type="InterPro" id="IPR002156">
    <property type="entry name" value="RNaseH_domain"/>
</dbReference>
<dbReference type="EMBL" id="ML993878">
    <property type="protein sequence ID" value="KAF2204342.1"/>
    <property type="molecule type" value="Genomic_DNA"/>
</dbReference>
<evidence type="ECO:0000313" key="14">
    <source>
        <dbReference type="EMBL" id="KAF2204342.1"/>
    </source>
</evidence>